<dbReference type="PANTHER" id="PTHR43046:SF2">
    <property type="entry name" value="8-OXO-DGTP DIPHOSPHATASE-RELATED"/>
    <property type="match status" value="1"/>
</dbReference>
<dbReference type="Proteomes" id="UP000749311">
    <property type="component" value="Unassembled WGS sequence"/>
</dbReference>
<dbReference type="PROSITE" id="PS51462">
    <property type="entry name" value="NUDIX"/>
    <property type="match status" value="1"/>
</dbReference>
<feature type="domain" description="Nudix hydrolase" evidence="4">
    <location>
        <begin position="35"/>
        <end position="164"/>
    </location>
</feature>
<reference evidence="5 6" key="1">
    <citation type="submission" date="2020-02" db="EMBL/GenBank/DDBJ databases">
        <title>Sequencing the genomes of 1000 actinobacteria strains.</title>
        <authorList>
            <person name="Klenk H.-P."/>
        </authorList>
    </citation>
    <scope>NUCLEOTIDE SEQUENCE [LARGE SCALE GENOMIC DNA]</scope>
    <source>
        <strain evidence="5 6">DSM 19609</strain>
    </source>
</reference>
<dbReference type="Pfam" id="PF00293">
    <property type="entry name" value="NUDIX"/>
    <property type="match status" value="1"/>
</dbReference>
<keyword evidence="2" id="KW-0378">Hydrolase</keyword>
<evidence type="ECO:0000313" key="6">
    <source>
        <dbReference type="Proteomes" id="UP000749311"/>
    </source>
</evidence>
<dbReference type="RefSeq" id="WP_167165790.1">
    <property type="nucleotide sequence ID" value="NZ_BAAAOO010000015.1"/>
</dbReference>
<name>A0ABX0SHY1_9ACTN</name>
<organism evidence="5 6">
    <name type="scientific">Brooklawnia cerclae</name>
    <dbReference type="NCBI Taxonomy" id="349934"/>
    <lineage>
        <taxon>Bacteria</taxon>
        <taxon>Bacillati</taxon>
        <taxon>Actinomycetota</taxon>
        <taxon>Actinomycetes</taxon>
        <taxon>Propionibacteriales</taxon>
        <taxon>Propionibacteriaceae</taxon>
        <taxon>Brooklawnia</taxon>
    </lineage>
</organism>
<comment type="caution">
    <text evidence="5">The sequence shown here is derived from an EMBL/GenBank/DDBJ whole genome shotgun (WGS) entry which is preliminary data.</text>
</comment>
<dbReference type="Gene3D" id="3.90.79.10">
    <property type="entry name" value="Nucleoside Triphosphate Pyrophosphohydrolase"/>
    <property type="match status" value="1"/>
</dbReference>
<gene>
    <name evidence="5" type="ORF">FB473_001315</name>
</gene>
<dbReference type="SUPFAM" id="SSF55811">
    <property type="entry name" value="Nudix"/>
    <property type="match status" value="1"/>
</dbReference>
<protein>
    <submittedName>
        <fullName evidence="5">8-oxo-dGTP pyrophosphatase MutT (NUDIX family)</fullName>
    </submittedName>
</protein>
<dbReference type="InterPro" id="IPR015797">
    <property type="entry name" value="NUDIX_hydrolase-like_dom_sf"/>
</dbReference>
<dbReference type="InterPro" id="IPR000086">
    <property type="entry name" value="NUDIX_hydrolase_dom"/>
</dbReference>
<evidence type="ECO:0000313" key="5">
    <source>
        <dbReference type="EMBL" id="NIH56670.1"/>
    </source>
</evidence>
<proteinExistence type="predicted"/>
<sequence>MTIVPPDPGEPRRPSGPLDPGDAWVVAPTGERYWGRFGAAGLLAVDPKRGVLLQHRVGWSHFGGTWGVPGGARHEGESAVDAALREAREEAGVARHVVRPRLLSLLDLDWWSYTTLVADVQVPFDPVVGDPESVELAWVPVADVETYPLHPGFGESWVRLRGLLVERPVVVVDAANVVGATPDGWWRDRAAAAARLIERITALAAHGIVASELGLPEDRWFPEIVVVVEGEARAVRDPDDPAGGVRIVRASGLGDDAIVAETERLVRAGDAVTVVTSDRGLVRRVGEVGAESHRVRWLLDLLDLLGT</sequence>
<evidence type="ECO:0000259" key="4">
    <source>
        <dbReference type="PROSITE" id="PS51462"/>
    </source>
</evidence>
<dbReference type="EMBL" id="JAAMOZ010000001">
    <property type="protein sequence ID" value="NIH56670.1"/>
    <property type="molecule type" value="Genomic_DNA"/>
</dbReference>
<evidence type="ECO:0000256" key="1">
    <source>
        <dbReference type="ARBA" id="ARBA00001946"/>
    </source>
</evidence>
<dbReference type="InterPro" id="IPR020084">
    <property type="entry name" value="NUDIX_hydrolase_CS"/>
</dbReference>
<evidence type="ECO:0000256" key="2">
    <source>
        <dbReference type="ARBA" id="ARBA00022801"/>
    </source>
</evidence>
<accession>A0ABX0SHY1</accession>
<comment type="cofactor">
    <cofactor evidence="1">
        <name>Mg(2+)</name>
        <dbReference type="ChEBI" id="CHEBI:18420"/>
    </cofactor>
</comment>
<feature type="region of interest" description="Disordered" evidence="3">
    <location>
        <begin position="1"/>
        <end position="21"/>
    </location>
</feature>
<dbReference type="PANTHER" id="PTHR43046">
    <property type="entry name" value="GDP-MANNOSE MANNOSYL HYDROLASE"/>
    <property type="match status" value="1"/>
</dbReference>
<dbReference type="PROSITE" id="PS00893">
    <property type="entry name" value="NUDIX_BOX"/>
    <property type="match status" value="1"/>
</dbReference>
<evidence type="ECO:0000256" key="3">
    <source>
        <dbReference type="SAM" id="MobiDB-lite"/>
    </source>
</evidence>
<keyword evidence="6" id="KW-1185">Reference proteome</keyword>